<sequence>MLGHAIAGPMLTAFAVEDPSFSLTIDHRHIVRVRVHGGLSPAIMARFWPAFAPAIAESRRGRGHGKVMVDRRGAPTPTPDTVAMVRAGMAIHYAPDDRLAIVVDSTPLKAQIRQQYALKHREAFLSRDAALAWLENN</sequence>
<protein>
    <submittedName>
        <fullName evidence="1">STAS/SEC14 domain-containing protein</fullName>
    </submittedName>
</protein>
<reference evidence="2 4" key="2">
    <citation type="submission" date="2020-12" db="EMBL/GenBank/DDBJ databases">
        <title>FDA dAtabase for Regulatory Grade micrObial Sequences (FDA-ARGOS): Supporting development and validation of Infectious Disease Dx tests.</title>
        <authorList>
            <person name="Sproer C."/>
            <person name="Gronow S."/>
            <person name="Severitt S."/>
            <person name="Schroder I."/>
            <person name="Tallon L."/>
            <person name="Sadzewicz L."/>
            <person name="Zhao X."/>
            <person name="Boylan J."/>
            <person name="Ott S."/>
            <person name="Bowen H."/>
            <person name="Vavikolanu K."/>
            <person name="Mehta A."/>
            <person name="Aluvathingal J."/>
            <person name="Nadendla S."/>
            <person name="Lowell S."/>
            <person name="Myers T."/>
            <person name="Yan Y."/>
            <person name="Sichtig H."/>
        </authorList>
    </citation>
    <scope>NUCLEOTIDE SEQUENCE [LARGE SCALE GENOMIC DNA]</scope>
    <source>
        <strain evidence="2 4">FDAARGOS_881</strain>
    </source>
</reference>
<dbReference type="EMBL" id="CP065713">
    <property type="protein sequence ID" value="QPT09913.1"/>
    <property type="molecule type" value="Genomic_DNA"/>
</dbReference>
<organism evidence="1 3">
    <name type="scientific">Sphingomonas paucimobilis</name>
    <name type="common">Pseudomonas paucimobilis</name>
    <dbReference type="NCBI Taxonomy" id="13689"/>
    <lineage>
        <taxon>Bacteria</taxon>
        <taxon>Pseudomonadati</taxon>
        <taxon>Pseudomonadota</taxon>
        <taxon>Alphaproteobacteria</taxon>
        <taxon>Sphingomonadales</taxon>
        <taxon>Sphingomonadaceae</taxon>
        <taxon>Sphingomonas</taxon>
    </lineage>
</organism>
<name>A0A7Y2PDL1_SPHPI</name>
<dbReference type="RefSeq" id="WP_126053323.1">
    <property type="nucleotide sequence ID" value="NZ_CAXIDK010000032.1"/>
</dbReference>
<reference evidence="1 3" key="1">
    <citation type="submission" date="2020-05" db="EMBL/GenBank/DDBJ databases">
        <title>Draft Genome Sequences of Sphingomonas sp. Isolated from the International Space Station.</title>
        <authorList>
            <person name="Bijlani S."/>
            <person name="Singh N.K."/>
            <person name="Mason C.E."/>
            <person name="Wang C.C."/>
            <person name="Venkateswaran K."/>
        </authorList>
    </citation>
    <scope>NUCLEOTIDE SEQUENCE [LARGE SCALE GENOMIC DNA]</scope>
    <source>
        <strain evidence="1 3">FKI-L5-BR-P1</strain>
    </source>
</reference>
<accession>A0A7Y2PDL1</accession>
<evidence type="ECO:0000313" key="3">
    <source>
        <dbReference type="Proteomes" id="UP000550136"/>
    </source>
</evidence>
<dbReference type="Proteomes" id="UP000594836">
    <property type="component" value="Chromosome"/>
</dbReference>
<dbReference type="GeneID" id="78528022"/>
<evidence type="ECO:0000313" key="1">
    <source>
        <dbReference type="EMBL" id="NNG57176.1"/>
    </source>
</evidence>
<gene>
    <name evidence="1" type="ORF">HKX06_07270</name>
    <name evidence="2" type="ORF">I6G38_06655</name>
</gene>
<dbReference type="Proteomes" id="UP000550136">
    <property type="component" value="Unassembled WGS sequence"/>
</dbReference>
<evidence type="ECO:0000313" key="4">
    <source>
        <dbReference type="Proteomes" id="UP000594836"/>
    </source>
</evidence>
<dbReference type="EMBL" id="JABEOU010000025">
    <property type="protein sequence ID" value="NNG57176.1"/>
    <property type="molecule type" value="Genomic_DNA"/>
</dbReference>
<dbReference type="AlphaFoldDB" id="A0A7Y2PDL1"/>
<evidence type="ECO:0000313" key="2">
    <source>
        <dbReference type="EMBL" id="QPT09913.1"/>
    </source>
</evidence>
<proteinExistence type="predicted"/>